<sequence>MLKNKISSALIVVLFCTATCFADPQQKIRYQGEHVTDFNTQQMIKKEITTWKEAPLIERILLVTKSVTPNVTVYEMKYKAKNGDICDAEWVQAKLPSKMMQSSHEYECHKEAMKRRRMHRVLNKDKPMFAPNENVDQNQQKMKHHKKHHHKKGQPSEGEPDYDDGGSEDYSDSGSSASDDDSGDDDA</sequence>
<feature type="chain" id="PRO_5035894619" description="Cystatin domain-containing protein" evidence="2">
    <location>
        <begin position="23"/>
        <end position="187"/>
    </location>
</feature>
<protein>
    <recommendedName>
        <fullName evidence="5">Cystatin domain-containing protein</fullName>
    </recommendedName>
</protein>
<name>A0A8S9Y270_APOLU</name>
<organism evidence="3 4">
    <name type="scientific">Apolygus lucorum</name>
    <name type="common">Small green plant bug</name>
    <name type="synonym">Lygocoris lucorum</name>
    <dbReference type="NCBI Taxonomy" id="248454"/>
    <lineage>
        <taxon>Eukaryota</taxon>
        <taxon>Metazoa</taxon>
        <taxon>Ecdysozoa</taxon>
        <taxon>Arthropoda</taxon>
        <taxon>Hexapoda</taxon>
        <taxon>Insecta</taxon>
        <taxon>Pterygota</taxon>
        <taxon>Neoptera</taxon>
        <taxon>Paraneoptera</taxon>
        <taxon>Hemiptera</taxon>
        <taxon>Heteroptera</taxon>
        <taxon>Panheteroptera</taxon>
        <taxon>Cimicomorpha</taxon>
        <taxon>Miridae</taxon>
        <taxon>Mirini</taxon>
        <taxon>Apolygus</taxon>
    </lineage>
</organism>
<feature type="region of interest" description="Disordered" evidence="1">
    <location>
        <begin position="123"/>
        <end position="187"/>
    </location>
</feature>
<evidence type="ECO:0000313" key="3">
    <source>
        <dbReference type="EMBL" id="KAF6215382.1"/>
    </source>
</evidence>
<accession>A0A8S9Y270</accession>
<feature type="compositionally biased region" description="Acidic residues" evidence="1">
    <location>
        <begin position="178"/>
        <end position="187"/>
    </location>
</feature>
<reference evidence="3" key="1">
    <citation type="journal article" date="2021" name="Mol. Ecol. Resour.">
        <title>Apolygus lucorum genome provides insights into omnivorousness and mesophyll feeding.</title>
        <authorList>
            <person name="Liu Y."/>
            <person name="Liu H."/>
            <person name="Wang H."/>
            <person name="Huang T."/>
            <person name="Liu B."/>
            <person name="Yang B."/>
            <person name="Yin L."/>
            <person name="Li B."/>
            <person name="Zhang Y."/>
            <person name="Zhang S."/>
            <person name="Jiang F."/>
            <person name="Zhang X."/>
            <person name="Ren Y."/>
            <person name="Wang B."/>
            <person name="Wang S."/>
            <person name="Lu Y."/>
            <person name="Wu K."/>
            <person name="Fan W."/>
            <person name="Wang G."/>
        </authorList>
    </citation>
    <scope>NUCLEOTIDE SEQUENCE</scope>
    <source>
        <strain evidence="3">12Hb</strain>
    </source>
</reference>
<dbReference type="Proteomes" id="UP000466442">
    <property type="component" value="Unassembled WGS sequence"/>
</dbReference>
<keyword evidence="2" id="KW-0732">Signal</keyword>
<keyword evidence="4" id="KW-1185">Reference proteome</keyword>
<feature type="compositionally biased region" description="Acidic residues" evidence="1">
    <location>
        <begin position="158"/>
        <end position="171"/>
    </location>
</feature>
<dbReference type="AlphaFoldDB" id="A0A8S9Y270"/>
<dbReference type="EMBL" id="WIXP02000002">
    <property type="protein sequence ID" value="KAF6215382.1"/>
    <property type="molecule type" value="Genomic_DNA"/>
</dbReference>
<evidence type="ECO:0008006" key="5">
    <source>
        <dbReference type="Google" id="ProtNLM"/>
    </source>
</evidence>
<gene>
    <name evidence="3" type="ORF">GE061_010134</name>
</gene>
<evidence type="ECO:0000313" key="4">
    <source>
        <dbReference type="Proteomes" id="UP000466442"/>
    </source>
</evidence>
<evidence type="ECO:0000256" key="2">
    <source>
        <dbReference type="SAM" id="SignalP"/>
    </source>
</evidence>
<comment type="caution">
    <text evidence="3">The sequence shown here is derived from an EMBL/GenBank/DDBJ whole genome shotgun (WGS) entry which is preliminary data.</text>
</comment>
<feature type="signal peptide" evidence="2">
    <location>
        <begin position="1"/>
        <end position="22"/>
    </location>
</feature>
<evidence type="ECO:0000256" key="1">
    <source>
        <dbReference type="SAM" id="MobiDB-lite"/>
    </source>
</evidence>
<feature type="compositionally biased region" description="Basic residues" evidence="1">
    <location>
        <begin position="141"/>
        <end position="153"/>
    </location>
</feature>
<proteinExistence type="predicted"/>